<reference evidence="1 2" key="1">
    <citation type="submission" date="2017-03" db="EMBL/GenBank/DDBJ databases">
        <title>Genome sequence of Clostridium oryzae DSM 28571.</title>
        <authorList>
            <person name="Poehlein A."/>
            <person name="Daniel R."/>
        </authorList>
    </citation>
    <scope>NUCLEOTIDE SEQUENCE [LARGE SCALE GENOMIC DNA]</scope>
    <source>
        <strain evidence="1 2">DSM 28571</strain>
    </source>
</reference>
<keyword evidence="2" id="KW-1185">Reference proteome</keyword>
<evidence type="ECO:0000313" key="1">
    <source>
        <dbReference type="EMBL" id="OPJ61090.1"/>
    </source>
</evidence>
<protein>
    <submittedName>
        <fullName evidence="1">Uncharacterized protein</fullName>
    </submittedName>
</protein>
<proteinExistence type="predicted"/>
<evidence type="ECO:0000313" key="2">
    <source>
        <dbReference type="Proteomes" id="UP000190080"/>
    </source>
</evidence>
<comment type="caution">
    <text evidence="1">The sequence shown here is derived from an EMBL/GenBank/DDBJ whole genome shotgun (WGS) entry which is preliminary data.</text>
</comment>
<name>A0A1V4IMN9_9CLOT</name>
<dbReference type="STRING" id="1450648.CLORY_24880"/>
<organism evidence="1 2">
    <name type="scientific">Clostridium oryzae</name>
    <dbReference type="NCBI Taxonomy" id="1450648"/>
    <lineage>
        <taxon>Bacteria</taxon>
        <taxon>Bacillati</taxon>
        <taxon>Bacillota</taxon>
        <taxon>Clostridia</taxon>
        <taxon>Eubacteriales</taxon>
        <taxon>Clostridiaceae</taxon>
        <taxon>Clostridium</taxon>
    </lineage>
</organism>
<dbReference type="EMBL" id="MZGV01000025">
    <property type="protein sequence ID" value="OPJ61090.1"/>
    <property type="molecule type" value="Genomic_DNA"/>
</dbReference>
<gene>
    <name evidence="1" type="ORF">CLORY_24880</name>
</gene>
<accession>A0A1V4IMN9</accession>
<sequence>MSRFSSVIALNVNLGKQACNFTIFSNFDNLAPTRNFRAKNY</sequence>
<dbReference type="AlphaFoldDB" id="A0A1V4IMN9"/>
<dbReference type="RefSeq" id="WP_278335332.1">
    <property type="nucleotide sequence ID" value="NZ_MZGV01000025.1"/>
</dbReference>
<dbReference type="Proteomes" id="UP000190080">
    <property type="component" value="Unassembled WGS sequence"/>
</dbReference>